<protein>
    <submittedName>
        <fullName evidence="2">Uncharacterized protein</fullName>
    </submittedName>
</protein>
<accession>C5B9I2</accession>
<dbReference type="Proteomes" id="UP000001485">
    <property type="component" value="Chromosome"/>
</dbReference>
<dbReference type="AlphaFoldDB" id="C5B9I2"/>
<evidence type="ECO:0000313" key="3">
    <source>
        <dbReference type="Proteomes" id="UP000001485"/>
    </source>
</evidence>
<keyword evidence="1" id="KW-0812">Transmembrane</keyword>
<gene>
    <name evidence="2" type="ordered locus">NT01EI_0762</name>
</gene>
<dbReference type="HOGENOM" id="CLU_3135067_0_0_6"/>
<reference evidence="3" key="1">
    <citation type="submission" date="2009-03" db="EMBL/GenBank/DDBJ databases">
        <title>Complete genome sequence of Edwardsiella ictaluri 93-146.</title>
        <authorList>
            <person name="Williams M.L."/>
            <person name="Gillaspy A.F."/>
            <person name="Dyer D.W."/>
            <person name="Thune R.L."/>
            <person name="Waldbieser G.C."/>
            <person name="Schuster S.C."/>
            <person name="Gipson J."/>
            <person name="Zaitshik J."/>
            <person name="Landry C."/>
            <person name="Lawrence M.L."/>
        </authorList>
    </citation>
    <scope>NUCLEOTIDE SEQUENCE [LARGE SCALE GENOMIC DNA]</scope>
    <source>
        <strain evidence="3">93-146</strain>
    </source>
</reference>
<sequence>MASSPPGPQKAWHDTEKSPGVNAKQVIHVYLLYVFGQWKVILYAYVAFL</sequence>
<keyword evidence="1" id="KW-1133">Transmembrane helix</keyword>
<organism evidence="2 3">
    <name type="scientific">Edwardsiella ictaluri (strain 93-146)</name>
    <dbReference type="NCBI Taxonomy" id="634503"/>
    <lineage>
        <taxon>Bacteria</taxon>
        <taxon>Pseudomonadati</taxon>
        <taxon>Pseudomonadota</taxon>
        <taxon>Gammaproteobacteria</taxon>
        <taxon>Enterobacterales</taxon>
        <taxon>Hafniaceae</taxon>
        <taxon>Edwardsiella</taxon>
    </lineage>
</organism>
<evidence type="ECO:0000256" key="1">
    <source>
        <dbReference type="SAM" id="Phobius"/>
    </source>
</evidence>
<name>C5B9I2_EDWI9</name>
<dbReference type="KEGG" id="eic:NT01EI_0762"/>
<reference evidence="2 3" key="2">
    <citation type="journal article" date="2012" name="J. Bacteriol.">
        <title>Genome Sequence of Edwardsiella ictaluri 93-146, a Strain Associated with a Natural Channel Catfish Outbreak of Enteric Septicemia of Catfish.</title>
        <authorList>
            <person name="Williams M.L."/>
            <person name="Gillaspy A.F."/>
            <person name="Dyer D.W."/>
            <person name="Thune R.L."/>
            <person name="Waldbieser G.C."/>
            <person name="Schuster S.C."/>
            <person name="Gipson J."/>
            <person name="Zaitshik J."/>
            <person name="Landry C."/>
            <person name="Banes M.M."/>
            <person name="Lawrence M.L."/>
        </authorList>
    </citation>
    <scope>NUCLEOTIDE SEQUENCE [LARGE SCALE GENOMIC DNA]</scope>
    <source>
        <strain evidence="2 3">93-146</strain>
    </source>
</reference>
<dbReference type="EMBL" id="CP001600">
    <property type="protein sequence ID" value="ACR67983.1"/>
    <property type="molecule type" value="Genomic_DNA"/>
</dbReference>
<evidence type="ECO:0000313" key="2">
    <source>
        <dbReference type="EMBL" id="ACR67983.1"/>
    </source>
</evidence>
<keyword evidence="1" id="KW-0472">Membrane</keyword>
<feature type="transmembrane region" description="Helical" evidence="1">
    <location>
        <begin position="27"/>
        <end position="48"/>
    </location>
</feature>
<proteinExistence type="predicted"/>